<keyword evidence="3" id="KW-1185">Reference proteome</keyword>
<evidence type="ECO:0000313" key="2">
    <source>
        <dbReference type="EMBL" id="CAB1434532.1"/>
    </source>
</evidence>
<name>A0A9N7UQ19_PLEPL</name>
<evidence type="ECO:0000256" key="1">
    <source>
        <dbReference type="SAM" id="MobiDB-lite"/>
    </source>
</evidence>
<feature type="region of interest" description="Disordered" evidence="1">
    <location>
        <begin position="103"/>
        <end position="124"/>
    </location>
</feature>
<organism evidence="2 3">
    <name type="scientific">Pleuronectes platessa</name>
    <name type="common">European plaice</name>
    <dbReference type="NCBI Taxonomy" id="8262"/>
    <lineage>
        <taxon>Eukaryota</taxon>
        <taxon>Metazoa</taxon>
        <taxon>Chordata</taxon>
        <taxon>Craniata</taxon>
        <taxon>Vertebrata</taxon>
        <taxon>Euteleostomi</taxon>
        <taxon>Actinopterygii</taxon>
        <taxon>Neopterygii</taxon>
        <taxon>Teleostei</taxon>
        <taxon>Neoteleostei</taxon>
        <taxon>Acanthomorphata</taxon>
        <taxon>Carangaria</taxon>
        <taxon>Pleuronectiformes</taxon>
        <taxon>Pleuronectoidei</taxon>
        <taxon>Pleuronectidae</taxon>
        <taxon>Pleuronectes</taxon>
    </lineage>
</organism>
<gene>
    <name evidence="2" type="ORF">PLEPLA_LOCUS22574</name>
</gene>
<comment type="caution">
    <text evidence="2">The sequence shown here is derived from an EMBL/GenBank/DDBJ whole genome shotgun (WGS) entry which is preliminary data.</text>
</comment>
<dbReference type="EMBL" id="CADEAL010001669">
    <property type="protein sequence ID" value="CAB1434532.1"/>
    <property type="molecule type" value="Genomic_DNA"/>
</dbReference>
<sequence length="124" mass="13217">MERGGRRGRKAEAAVPLYKGKCAPAPIVSLLTGSHGGAECEGGALSCQGFTSIMGGGREKIETGKQQEVERGEVCHPYCRLSTLTSLPEVPRRHPSLLSPHLILEGPRDVGTGSRAPLPQRYGR</sequence>
<protein>
    <submittedName>
        <fullName evidence="2">Uncharacterized protein</fullName>
    </submittedName>
</protein>
<evidence type="ECO:0000313" key="3">
    <source>
        <dbReference type="Proteomes" id="UP001153269"/>
    </source>
</evidence>
<reference evidence="2" key="1">
    <citation type="submission" date="2020-03" db="EMBL/GenBank/DDBJ databases">
        <authorList>
            <person name="Weist P."/>
        </authorList>
    </citation>
    <scope>NUCLEOTIDE SEQUENCE</scope>
</reference>
<accession>A0A9N7UQ19</accession>
<dbReference type="AlphaFoldDB" id="A0A9N7UQ19"/>
<proteinExistence type="predicted"/>
<dbReference type="Proteomes" id="UP001153269">
    <property type="component" value="Unassembled WGS sequence"/>
</dbReference>